<evidence type="ECO:0000313" key="1">
    <source>
        <dbReference type="EMBL" id="JAH29553.1"/>
    </source>
</evidence>
<dbReference type="EMBL" id="GBXM01079024">
    <property type="protein sequence ID" value="JAH29553.1"/>
    <property type="molecule type" value="Transcribed_RNA"/>
</dbReference>
<protein>
    <submittedName>
        <fullName evidence="1">Uncharacterized protein</fullName>
    </submittedName>
</protein>
<reference evidence="1" key="1">
    <citation type="submission" date="2014-11" db="EMBL/GenBank/DDBJ databases">
        <authorList>
            <person name="Amaro Gonzalez C."/>
        </authorList>
    </citation>
    <scope>NUCLEOTIDE SEQUENCE</scope>
</reference>
<reference evidence="1" key="2">
    <citation type="journal article" date="2015" name="Fish Shellfish Immunol.">
        <title>Early steps in the European eel (Anguilla anguilla)-Vibrio vulnificus interaction in the gills: Role of the RtxA13 toxin.</title>
        <authorList>
            <person name="Callol A."/>
            <person name="Pajuelo D."/>
            <person name="Ebbesson L."/>
            <person name="Teles M."/>
            <person name="MacKenzie S."/>
            <person name="Amaro C."/>
        </authorList>
    </citation>
    <scope>NUCLEOTIDE SEQUENCE</scope>
</reference>
<dbReference type="AlphaFoldDB" id="A0A0E9RMG7"/>
<sequence>MHRDMLYRLQDSTVLTIAISHPTC</sequence>
<dbReference type="EMBL" id="GBXM01074523">
    <property type="protein sequence ID" value="JAH34054.1"/>
    <property type="molecule type" value="Transcribed_RNA"/>
</dbReference>
<organism evidence="1">
    <name type="scientific">Anguilla anguilla</name>
    <name type="common">European freshwater eel</name>
    <name type="synonym">Muraena anguilla</name>
    <dbReference type="NCBI Taxonomy" id="7936"/>
    <lineage>
        <taxon>Eukaryota</taxon>
        <taxon>Metazoa</taxon>
        <taxon>Chordata</taxon>
        <taxon>Craniata</taxon>
        <taxon>Vertebrata</taxon>
        <taxon>Euteleostomi</taxon>
        <taxon>Actinopterygii</taxon>
        <taxon>Neopterygii</taxon>
        <taxon>Teleostei</taxon>
        <taxon>Anguilliformes</taxon>
        <taxon>Anguillidae</taxon>
        <taxon>Anguilla</taxon>
    </lineage>
</organism>
<name>A0A0E9RMG7_ANGAN</name>
<proteinExistence type="predicted"/>
<accession>A0A0E9RMG7</accession>